<sequence>MTDALHIAVYVLAGVAALEAAALIALWRLLARARQENDELRQRADSRNWLLTGGARPSRRFGRPRT</sequence>
<evidence type="ECO:0000313" key="2">
    <source>
        <dbReference type="EMBL" id="EUA93277.1"/>
    </source>
</evidence>
<name>A0ABN0R838_MYCUL</name>
<keyword evidence="3" id="KW-1185">Reference proteome</keyword>
<gene>
    <name evidence="2" type="ORF">I551_0260</name>
</gene>
<evidence type="ECO:0000313" key="3">
    <source>
        <dbReference type="Proteomes" id="UP000020681"/>
    </source>
</evidence>
<reference evidence="2 3" key="1">
    <citation type="submission" date="2014-01" db="EMBL/GenBank/DDBJ databases">
        <authorList>
            <person name="Dobos K."/>
            <person name="Lenaerts A."/>
            <person name="Ordway D."/>
            <person name="DeGroote M.A."/>
            <person name="Parker T."/>
            <person name="Sizemore C."/>
            <person name="Tallon L.J."/>
            <person name="Sadzewicz L.K."/>
            <person name="Sengamalay N."/>
            <person name="Fraser C.M."/>
            <person name="Hine E."/>
            <person name="Shefchek K.A."/>
            <person name="Das S.P."/>
            <person name="Tettelin H."/>
        </authorList>
    </citation>
    <scope>NUCLEOTIDE SEQUENCE [LARGE SCALE GENOMIC DNA]</scope>
    <source>
        <strain evidence="2 3">Harvey</strain>
    </source>
</reference>
<dbReference type="Proteomes" id="UP000020681">
    <property type="component" value="Unassembled WGS sequence"/>
</dbReference>
<feature type="transmembrane region" description="Helical" evidence="1">
    <location>
        <begin position="6"/>
        <end position="31"/>
    </location>
</feature>
<keyword evidence="1" id="KW-0812">Transmembrane</keyword>
<evidence type="ECO:0000256" key="1">
    <source>
        <dbReference type="SAM" id="Phobius"/>
    </source>
</evidence>
<protein>
    <submittedName>
        <fullName evidence="2">Uncharacterized protein</fullName>
    </submittedName>
</protein>
<keyword evidence="1" id="KW-1133">Transmembrane helix</keyword>
<dbReference type="EMBL" id="JAOL01000063">
    <property type="protein sequence ID" value="EUA93277.1"/>
    <property type="molecule type" value="Genomic_DNA"/>
</dbReference>
<accession>A0ABN0R838</accession>
<keyword evidence="1" id="KW-0472">Membrane</keyword>
<comment type="caution">
    <text evidence="2">The sequence shown here is derived from an EMBL/GenBank/DDBJ whole genome shotgun (WGS) entry which is preliminary data.</text>
</comment>
<organism evidence="2 3">
    <name type="scientific">Mycobacterium ulcerans str. Harvey</name>
    <dbReference type="NCBI Taxonomy" id="1299332"/>
    <lineage>
        <taxon>Bacteria</taxon>
        <taxon>Bacillati</taxon>
        <taxon>Actinomycetota</taxon>
        <taxon>Actinomycetes</taxon>
        <taxon>Mycobacteriales</taxon>
        <taxon>Mycobacteriaceae</taxon>
        <taxon>Mycobacterium</taxon>
        <taxon>Mycobacterium ulcerans group</taxon>
    </lineage>
</organism>
<proteinExistence type="predicted"/>